<keyword evidence="11 14" id="KW-0573">Peptidoglycan synthesis</keyword>
<evidence type="ECO:0000313" key="19">
    <source>
        <dbReference type="EMBL" id="MSS16419.1"/>
    </source>
</evidence>
<dbReference type="InterPro" id="IPR005905">
    <property type="entry name" value="D_ala_D_ala"/>
</dbReference>
<evidence type="ECO:0000259" key="18">
    <source>
        <dbReference type="PROSITE" id="PS50975"/>
    </source>
</evidence>
<dbReference type="InterPro" id="IPR011761">
    <property type="entry name" value="ATP-grasp"/>
</dbReference>
<feature type="active site" evidence="15">
    <location>
        <position position="184"/>
    </location>
</feature>
<dbReference type="EMBL" id="VULT01000002">
    <property type="protein sequence ID" value="MSS16419.1"/>
    <property type="molecule type" value="Genomic_DNA"/>
</dbReference>
<dbReference type="SUPFAM" id="SSF56059">
    <property type="entry name" value="Glutathione synthetase ATP-binding domain-like"/>
    <property type="match status" value="1"/>
</dbReference>
<comment type="cofactor">
    <cofactor evidence="16">
        <name>Mg(2+)</name>
        <dbReference type="ChEBI" id="CHEBI:18420"/>
    </cofactor>
    <cofactor evidence="16">
        <name>Mn(2+)</name>
        <dbReference type="ChEBI" id="CHEBI:29035"/>
    </cofactor>
    <text evidence="16">Binds 2 magnesium or manganese ions per subunit.</text>
</comment>
<evidence type="ECO:0000256" key="11">
    <source>
        <dbReference type="ARBA" id="ARBA00022984"/>
    </source>
</evidence>
<keyword evidence="7 16" id="KW-0479">Metal-binding</keyword>
<dbReference type="GO" id="GO:0008360">
    <property type="term" value="P:regulation of cell shape"/>
    <property type="evidence" value="ECO:0007669"/>
    <property type="project" value="UniProtKB-KW"/>
</dbReference>
<feature type="domain" description="ATP-grasp" evidence="18">
    <location>
        <begin position="141"/>
        <end position="337"/>
    </location>
</feature>
<keyword evidence="9 17" id="KW-0067">ATP-binding</keyword>
<dbReference type="PANTHER" id="PTHR23132:SF23">
    <property type="entry name" value="D-ALANINE--D-ALANINE LIGASE B"/>
    <property type="match status" value="1"/>
</dbReference>
<dbReference type="AlphaFoldDB" id="A0A6L5X7T2"/>
<dbReference type="PROSITE" id="PS50975">
    <property type="entry name" value="ATP_GRASP"/>
    <property type="match status" value="1"/>
</dbReference>
<gene>
    <name evidence="14" type="primary">ddl</name>
    <name evidence="19" type="ORF">FYJ29_01335</name>
</gene>
<dbReference type="GO" id="GO:0005524">
    <property type="term" value="F:ATP binding"/>
    <property type="evidence" value="ECO:0007669"/>
    <property type="project" value="UniProtKB-UniRule"/>
</dbReference>
<feature type="binding site" evidence="16">
    <location>
        <position position="304"/>
    </location>
    <ligand>
        <name>Mg(2+)</name>
        <dbReference type="ChEBI" id="CHEBI:18420"/>
        <label>2</label>
    </ligand>
</feature>
<feature type="binding site" evidence="16">
    <location>
        <position position="291"/>
    </location>
    <ligand>
        <name>Mg(2+)</name>
        <dbReference type="ChEBI" id="CHEBI:18420"/>
        <label>1</label>
    </ligand>
</feature>
<dbReference type="SUPFAM" id="SSF52440">
    <property type="entry name" value="PreATP-grasp domain"/>
    <property type="match status" value="1"/>
</dbReference>
<comment type="similarity">
    <text evidence="3 14">Belongs to the D-alanine--D-alanine ligase family.</text>
</comment>
<feature type="binding site" evidence="16">
    <location>
        <position position="306"/>
    </location>
    <ligand>
        <name>Mg(2+)</name>
        <dbReference type="ChEBI" id="CHEBI:18420"/>
        <label>2</label>
    </ligand>
</feature>
<keyword evidence="12 14" id="KW-0961">Cell wall biogenesis/degradation</keyword>
<dbReference type="NCBIfam" id="TIGR01205">
    <property type="entry name" value="D_ala_D_alaTIGR"/>
    <property type="match status" value="1"/>
</dbReference>
<feature type="binding site" evidence="16">
    <location>
        <position position="304"/>
    </location>
    <ligand>
        <name>Mg(2+)</name>
        <dbReference type="ChEBI" id="CHEBI:18420"/>
        <label>1</label>
    </ligand>
</feature>
<dbReference type="GO" id="GO:0046872">
    <property type="term" value="F:metal ion binding"/>
    <property type="evidence" value="ECO:0007669"/>
    <property type="project" value="UniProtKB-KW"/>
</dbReference>
<keyword evidence="20" id="KW-1185">Reference proteome</keyword>
<organism evidence="19 20">
    <name type="scientific">Sodaliphilus pleomorphus</name>
    <dbReference type="NCBI Taxonomy" id="2606626"/>
    <lineage>
        <taxon>Bacteria</taxon>
        <taxon>Pseudomonadati</taxon>
        <taxon>Bacteroidota</taxon>
        <taxon>Bacteroidia</taxon>
        <taxon>Bacteroidales</taxon>
        <taxon>Muribaculaceae</taxon>
        <taxon>Sodaliphilus</taxon>
    </lineage>
</organism>
<evidence type="ECO:0000256" key="17">
    <source>
        <dbReference type="PROSITE-ProRule" id="PRU00409"/>
    </source>
</evidence>
<evidence type="ECO:0000256" key="12">
    <source>
        <dbReference type="ARBA" id="ARBA00023316"/>
    </source>
</evidence>
<dbReference type="InterPro" id="IPR011127">
    <property type="entry name" value="Dala_Dala_lig_N"/>
</dbReference>
<dbReference type="Proteomes" id="UP000483362">
    <property type="component" value="Unassembled WGS sequence"/>
</dbReference>
<evidence type="ECO:0000256" key="2">
    <source>
        <dbReference type="ARBA" id="ARBA00004496"/>
    </source>
</evidence>
<dbReference type="RefSeq" id="WP_154327008.1">
    <property type="nucleotide sequence ID" value="NZ_CP045696.1"/>
</dbReference>
<evidence type="ECO:0000256" key="3">
    <source>
        <dbReference type="ARBA" id="ARBA00010871"/>
    </source>
</evidence>
<dbReference type="SMART" id="SM01209">
    <property type="entry name" value="GARS_A"/>
    <property type="match status" value="1"/>
</dbReference>
<accession>A0A6L5X7T2</accession>
<sequence length="345" mass="37406">MNIVVLAAGTSTERLVSIVSGANVCKALRAKGHKAVLVDVFCGDSQARSEDFFPEEYDVDEAQRYISAFNDKVDDLKRQRKSFFGPNVIEMCSAAHIVFLALHGANGEDGRVQAAFDLLGIKYTGTDYISSALAMDKTLTKHLFQAYGVPTAPAYSIEKADAPVDPETKGLKYPVVVKAACQGSSVGVTIARNAQDYAHAVDIAFNYGDHALVEQFVKGREFSVAVIDGKALPVIEIAPKQGWYDYNNKYQAGSTVETCPAHITAQETERMQRNAEKAAKALGIVGYGRIDFIMEPDGAMYALEANTLPGMTPTSLVPQEAAAVGVSFEDLCEQLVDISLRRYNN</sequence>
<evidence type="ECO:0000256" key="10">
    <source>
        <dbReference type="ARBA" id="ARBA00022960"/>
    </source>
</evidence>
<evidence type="ECO:0000256" key="5">
    <source>
        <dbReference type="ARBA" id="ARBA00022490"/>
    </source>
</evidence>
<keyword evidence="5 14" id="KW-0963">Cytoplasm</keyword>
<dbReference type="PROSITE" id="PS00843">
    <property type="entry name" value="DALA_DALA_LIGASE_1"/>
    <property type="match status" value="1"/>
</dbReference>
<dbReference type="Gene3D" id="3.40.50.20">
    <property type="match status" value="1"/>
</dbReference>
<keyword evidence="16" id="KW-0460">Magnesium</keyword>
<dbReference type="Gene3D" id="3.30.1490.20">
    <property type="entry name" value="ATP-grasp fold, A domain"/>
    <property type="match status" value="1"/>
</dbReference>
<evidence type="ECO:0000256" key="7">
    <source>
        <dbReference type="ARBA" id="ARBA00022723"/>
    </source>
</evidence>
<evidence type="ECO:0000256" key="15">
    <source>
        <dbReference type="PIRSR" id="PIRSR039102-1"/>
    </source>
</evidence>
<keyword evidence="10 14" id="KW-0133">Cell shape</keyword>
<dbReference type="GO" id="GO:0008716">
    <property type="term" value="F:D-alanine-D-alanine ligase activity"/>
    <property type="evidence" value="ECO:0007669"/>
    <property type="project" value="UniProtKB-UniRule"/>
</dbReference>
<dbReference type="UniPathway" id="UPA00219"/>
<name>A0A6L5X7T2_9BACT</name>
<proteinExistence type="inferred from homology"/>
<comment type="caution">
    <text evidence="19">The sequence shown here is derived from an EMBL/GenBank/DDBJ whole genome shotgun (WGS) entry which is preliminary data.</text>
</comment>
<dbReference type="HAMAP" id="MF_00047">
    <property type="entry name" value="Dala_Dala_lig"/>
    <property type="match status" value="1"/>
</dbReference>
<comment type="cofactor">
    <cofactor evidence="1">
        <name>Mn(2+)</name>
        <dbReference type="ChEBI" id="CHEBI:29035"/>
    </cofactor>
</comment>
<comment type="function">
    <text evidence="14">Cell wall formation.</text>
</comment>
<dbReference type="InterPro" id="IPR016185">
    <property type="entry name" value="PreATP-grasp_dom_sf"/>
</dbReference>
<dbReference type="EC" id="6.3.2.4" evidence="4 14"/>
<evidence type="ECO:0000256" key="14">
    <source>
        <dbReference type="HAMAP-Rule" id="MF_00047"/>
    </source>
</evidence>
<feature type="active site" evidence="15">
    <location>
        <position position="315"/>
    </location>
</feature>
<evidence type="ECO:0000256" key="16">
    <source>
        <dbReference type="PIRSR" id="PIRSR039102-3"/>
    </source>
</evidence>
<dbReference type="InterPro" id="IPR000291">
    <property type="entry name" value="D-Ala_lig_Van_CS"/>
</dbReference>
<dbReference type="PIRSF" id="PIRSF039102">
    <property type="entry name" value="Ddl/VanB"/>
    <property type="match status" value="1"/>
</dbReference>
<evidence type="ECO:0000256" key="9">
    <source>
        <dbReference type="ARBA" id="ARBA00022840"/>
    </source>
</evidence>
<dbReference type="InterPro" id="IPR013815">
    <property type="entry name" value="ATP_grasp_subdomain_1"/>
</dbReference>
<evidence type="ECO:0000256" key="8">
    <source>
        <dbReference type="ARBA" id="ARBA00022741"/>
    </source>
</evidence>
<evidence type="ECO:0000256" key="13">
    <source>
        <dbReference type="ARBA" id="ARBA00047614"/>
    </source>
</evidence>
<comment type="pathway">
    <text evidence="14">Cell wall biogenesis; peptidoglycan biosynthesis.</text>
</comment>
<dbReference type="GO" id="GO:0009252">
    <property type="term" value="P:peptidoglycan biosynthetic process"/>
    <property type="evidence" value="ECO:0007669"/>
    <property type="project" value="UniProtKB-UniRule"/>
</dbReference>
<reference evidence="19 20" key="1">
    <citation type="submission" date="2019-08" db="EMBL/GenBank/DDBJ databases">
        <title>In-depth cultivation of the pig gut microbiome towards novel bacterial diversity and tailored functional studies.</title>
        <authorList>
            <person name="Wylensek D."/>
            <person name="Hitch T.C.A."/>
            <person name="Clavel T."/>
        </authorList>
    </citation>
    <scope>NUCLEOTIDE SEQUENCE [LARGE SCALE GENOMIC DNA]</scope>
    <source>
        <strain evidence="19 20">Oil-RF-744-WCA-WT-10</strain>
    </source>
</reference>
<comment type="catalytic activity">
    <reaction evidence="13 14">
        <text>2 D-alanine + ATP = D-alanyl-D-alanine + ADP + phosphate + H(+)</text>
        <dbReference type="Rhea" id="RHEA:11224"/>
        <dbReference type="ChEBI" id="CHEBI:15378"/>
        <dbReference type="ChEBI" id="CHEBI:30616"/>
        <dbReference type="ChEBI" id="CHEBI:43474"/>
        <dbReference type="ChEBI" id="CHEBI:57416"/>
        <dbReference type="ChEBI" id="CHEBI:57822"/>
        <dbReference type="ChEBI" id="CHEBI:456216"/>
        <dbReference type="EC" id="6.3.2.4"/>
    </reaction>
</comment>
<dbReference type="GO" id="GO:0005737">
    <property type="term" value="C:cytoplasm"/>
    <property type="evidence" value="ECO:0007669"/>
    <property type="project" value="UniProtKB-SubCell"/>
</dbReference>
<keyword evidence="6 14" id="KW-0436">Ligase</keyword>
<dbReference type="NCBIfam" id="NF002378">
    <property type="entry name" value="PRK01372.1"/>
    <property type="match status" value="1"/>
</dbReference>
<feature type="active site" evidence="15">
    <location>
        <position position="13"/>
    </location>
</feature>
<comment type="subcellular location">
    <subcellularLocation>
        <location evidence="2 14">Cytoplasm</location>
    </subcellularLocation>
</comment>
<dbReference type="PROSITE" id="PS00844">
    <property type="entry name" value="DALA_DALA_LIGASE_2"/>
    <property type="match status" value="1"/>
</dbReference>
<keyword evidence="8 17" id="KW-0547">Nucleotide-binding</keyword>
<dbReference type="InterPro" id="IPR011095">
    <property type="entry name" value="Dala_Dala_lig_C"/>
</dbReference>
<evidence type="ECO:0000256" key="6">
    <source>
        <dbReference type="ARBA" id="ARBA00022598"/>
    </source>
</evidence>
<dbReference type="Pfam" id="PF07478">
    <property type="entry name" value="Dala_Dala_lig_C"/>
    <property type="match status" value="1"/>
</dbReference>
<evidence type="ECO:0000256" key="4">
    <source>
        <dbReference type="ARBA" id="ARBA00012216"/>
    </source>
</evidence>
<evidence type="ECO:0000256" key="1">
    <source>
        <dbReference type="ARBA" id="ARBA00001936"/>
    </source>
</evidence>
<evidence type="ECO:0000313" key="20">
    <source>
        <dbReference type="Proteomes" id="UP000483362"/>
    </source>
</evidence>
<protein>
    <recommendedName>
        <fullName evidence="4 14">D-alanine--D-alanine ligase</fullName>
        <ecNumber evidence="4 14">6.3.2.4</ecNumber>
    </recommendedName>
    <alternativeName>
        <fullName evidence="14">D-Ala-D-Ala ligase</fullName>
    </alternativeName>
    <alternativeName>
        <fullName evidence="14">D-alanylalanine synthetase</fullName>
    </alternativeName>
</protein>
<dbReference type="Gene3D" id="3.30.470.20">
    <property type="entry name" value="ATP-grasp fold, B domain"/>
    <property type="match status" value="1"/>
</dbReference>
<keyword evidence="16" id="KW-0464">Manganese</keyword>
<dbReference type="PANTHER" id="PTHR23132">
    <property type="entry name" value="D-ALANINE--D-ALANINE LIGASE"/>
    <property type="match status" value="1"/>
</dbReference>
<dbReference type="Pfam" id="PF01820">
    <property type="entry name" value="Dala_Dala_lig_N"/>
    <property type="match status" value="1"/>
</dbReference>
<dbReference type="GO" id="GO:0071555">
    <property type="term" value="P:cell wall organization"/>
    <property type="evidence" value="ECO:0007669"/>
    <property type="project" value="UniProtKB-KW"/>
</dbReference>